<keyword evidence="2" id="KW-1133">Transmembrane helix</keyword>
<sequence>MILKNRNKGTWDGLEKAALMGTNFVAHTFVGLAIGYYFDKWLNTAPWGLIVWLLLGIVAGFRNMYQEAMKLNKTQSLDTGARQEPGDKPADGGDKPDA</sequence>
<organism evidence="3">
    <name type="scientific">Fundidesulfovibrio putealis</name>
    <dbReference type="NCBI Taxonomy" id="270496"/>
    <lineage>
        <taxon>Bacteria</taxon>
        <taxon>Pseudomonadati</taxon>
        <taxon>Thermodesulfobacteriota</taxon>
        <taxon>Desulfovibrionia</taxon>
        <taxon>Desulfovibrionales</taxon>
        <taxon>Desulfovibrionaceae</taxon>
        <taxon>Fundidesulfovibrio</taxon>
    </lineage>
</organism>
<evidence type="ECO:0000256" key="2">
    <source>
        <dbReference type="SAM" id="Phobius"/>
    </source>
</evidence>
<proteinExistence type="predicted"/>
<keyword evidence="2" id="KW-0472">Membrane</keyword>
<evidence type="ECO:0000313" key="3">
    <source>
        <dbReference type="EMBL" id="HGG92459.1"/>
    </source>
</evidence>
<comment type="caution">
    <text evidence="3">The sequence shown here is derived from an EMBL/GenBank/DDBJ whole genome shotgun (WGS) entry which is preliminary data.</text>
</comment>
<keyword evidence="2" id="KW-0812">Transmembrane</keyword>
<dbReference type="Pfam" id="PF09527">
    <property type="entry name" value="ATPase_gene1"/>
    <property type="match status" value="1"/>
</dbReference>
<name>A0A7C4AGW5_9BACT</name>
<feature type="transmembrane region" description="Helical" evidence="2">
    <location>
        <begin position="44"/>
        <end position="65"/>
    </location>
</feature>
<dbReference type="EMBL" id="DSRP01000408">
    <property type="protein sequence ID" value="HGG92459.1"/>
    <property type="molecule type" value="Genomic_DNA"/>
</dbReference>
<protein>
    <submittedName>
        <fullName evidence="3">AtpZ/AtpI family protein</fullName>
    </submittedName>
</protein>
<reference evidence="3" key="1">
    <citation type="journal article" date="2020" name="mSystems">
        <title>Genome- and Community-Level Interaction Insights into Carbon Utilization and Element Cycling Functions of Hydrothermarchaeota in Hydrothermal Sediment.</title>
        <authorList>
            <person name="Zhou Z."/>
            <person name="Liu Y."/>
            <person name="Xu W."/>
            <person name="Pan J."/>
            <person name="Luo Z.H."/>
            <person name="Li M."/>
        </authorList>
    </citation>
    <scope>NUCLEOTIDE SEQUENCE [LARGE SCALE GENOMIC DNA]</scope>
    <source>
        <strain evidence="3">SpSt-413</strain>
    </source>
</reference>
<dbReference type="InterPro" id="IPR032820">
    <property type="entry name" value="ATPase_put"/>
</dbReference>
<dbReference type="AlphaFoldDB" id="A0A7C4AGW5"/>
<accession>A0A7C4AGW5</accession>
<evidence type="ECO:0000256" key="1">
    <source>
        <dbReference type="SAM" id="MobiDB-lite"/>
    </source>
</evidence>
<feature type="transmembrane region" description="Helical" evidence="2">
    <location>
        <begin position="20"/>
        <end position="38"/>
    </location>
</feature>
<feature type="compositionally biased region" description="Basic and acidic residues" evidence="1">
    <location>
        <begin position="84"/>
        <end position="98"/>
    </location>
</feature>
<gene>
    <name evidence="3" type="ORF">ENR59_05845</name>
</gene>
<feature type="region of interest" description="Disordered" evidence="1">
    <location>
        <begin position="75"/>
        <end position="98"/>
    </location>
</feature>